<dbReference type="PANTHER" id="PTHR11647">
    <property type="entry name" value="HYDRANTOINASE/DIHYDROPYRIMIDINASE FAMILY MEMBER"/>
    <property type="match status" value="1"/>
</dbReference>
<dbReference type="RefSeq" id="WP_163793962.1">
    <property type="nucleotide sequence ID" value="NZ_AP022587.1"/>
</dbReference>
<dbReference type="InterPro" id="IPR032466">
    <property type="entry name" value="Metal_Hydrolase"/>
</dbReference>
<gene>
    <name evidence="2" type="ORF">MSTO_58420</name>
</gene>
<dbReference type="GO" id="GO:0005829">
    <property type="term" value="C:cytosol"/>
    <property type="evidence" value="ECO:0007669"/>
    <property type="project" value="TreeGrafter"/>
</dbReference>
<dbReference type="AlphaFoldDB" id="A0A7I7QHU0"/>
<sequence>MATYDLVIRGGTVFDGTGAAPSIADVGVRGDRIAAIGNGLPDGMRTIDATGRWVIPGMLDVHTHYDAEVLASPGLGESARHGVTTIILGNCSLSTVYSEADDCADMFARVEALPWSVVHSAVKERKTWHDPASYVAAIEALPLGTNVAAFIGHSDMRVATMGLGPSVDSTSRPSRDELDRMRRMLTDALDAGFVGLSTIRSSWSKLDGTRYPARQLPSAYATWGEYHVLNKILRQRGRVHQSTPNLTRRAEVAFYLSQSIGAGLRKPLKTTLISAADIKADRGVARAAIAAATTTNLLGGQFRWQHLPVPFEVYADGVDLVIFEEFGSGAAALNIRDALQRGRLLDDEEYRRRFREDLAKRFGPRVWNRDLADAEIVSCPDKSVIGKSFAQVGNERGITPADALLDLTVEHTEKLRWRTTIANDRDDVLDRLQRSRAVQVGFADSGAHLRNMAFYNFGVRMLERVHQRGFMPIEAAVHRLTGELADWYGLDAGHLGEGCRADLAVIDPSGFDGSGRKYAEAPYPGADGVKRMVNRNDRAVTATVVGGHIVYAEGQFARGFGQTLHAGTFLRARDSKNTAVATPVPSAR</sequence>
<organism evidence="2 3">
    <name type="scientific">Mycobacterium stomatepiae</name>
    <dbReference type="NCBI Taxonomy" id="470076"/>
    <lineage>
        <taxon>Bacteria</taxon>
        <taxon>Bacillati</taxon>
        <taxon>Actinomycetota</taxon>
        <taxon>Actinomycetes</taxon>
        <taxon>Mycobacteriales</taxon>
        <taxon>Mycobacteriaceae</taxon>
        <taxon>Mycobacterium</taxon>
        <taxon>Mycobacterium simiae complex</taxon>
    </lineage>
</organism>
<accession>A0A7I7QHU0</accession>
<dbReference type="GO" id="GO:0016812">
    <property type="term" value="F:hydrolase activity, acting on carbon-nitrogen (but not peptide) bonds, in cyclic amides"/>
    <property type="evidence" value="ECO:0007669"/>
    <property type="project" value="TreeGrafter"/>
</dbReference>
<dbReference type="InterPro" id="IPR011059">
    <property type="entry name" value="Metal-dep_hydrolase_composite"/>
</dbReference>
<protein>
    <recommendedName>
        <fullName evidence="1">Amidohydrolase 3 domain-containing protein</fullName>
    </recommendedName>
</protein>
<dbReference type="PANTHER" id="PTHR11647:SF1">
    <property type="entry name" value="COLLAPSIN RESPONSE MEDIATOR PROTEIN"/>
    <property type="match status" value="1"/>
</dbReference>
<dbReference type="SUPFAM" id="SSF51338">
    <property type="entry name" value="Composite domain of metallo-dependent hydrolases"/>
    <property type="match status" value="1"/>
</dbReference>
<name>A0A7I7QHU0_9MYCO</name>
<evidence type="ECO:0000313" key="2">
    <source>
        <dbReference type="EMBL" id="BBY25637.1"/>
    </source>
</evidence>
<feature type="domain" description="Amidohydrolase 3" evidence="1">
    <location>
        <begin position="45"/>
        <end position="198"/>
    </location>
</feature>
<proteinExistence type="predicted"/>
<dbReference type="Pfam" id="PF07969">
    <property type="entry name" value="Amidohydro_3"/>
    <property type="match status" value="1"/>
</dbReference>
<dbReference type="SUPFAM" id="SSF51556">
    <property type="entry name" value="Metallo-dependent hydrolases"/>
    <property type="match status" value="1"/>
</dbReference>
<keyword evidence="3" id="KW-1185">Reference proteome</keyword>
<evidence type="ECO:0000259" key="1">
    <source>
        <dbReference type="Pfam" id="PF07969"/>
    </source>
</evidence>
<evidence type="ECO:0000313" key="3">
    <source>
        <dbReference type="Proteomes" id="UP000467130"/>
    </source>
</evidence>
<reference evidence="2 3" key="1">
    <citation type="journal article" date="2019" name="Emerg. Microbes Infect.">
        <title>Comprehensive subspecies identification of 175 nontuberculous mycobacteria species based on 7547 genomic profiles.</title>
        <authorList>
            <person name="Matsumoto Y."/>
            <person name="Kinjo T."/>
            <person name="Motooka D."/>
            <person name="Nabeya D."/>
            <person name="Jung N."/>
            <person name="Uechi K."/>
            <person name="Horii T."/>
            <person name="Iida T."/>
            <person name="Fujita J."/>
            <person name="Nakamura S."/>
        </authorList>
    </citation>
    <scope>NUCLEOTIDE SEQUENCE [LARGE SCALE GENOMIC DNA]</scope>
    <source>
        <strain evidence="2 3">JCM 17783</strain>
    </source>
</reference>
<dbReference type="Proteomes" id="UP000467130">
    <property type="component" value="Chromosome"/>
</dbReference>
<dbReference type="InterPro" id="IPR013108">
    <property type="entry name" value="Amidohydro_3"/>
</dbReference>
<dbReference type="Gene3D" id="3.20.20.140">
    <property type="entry name" value="Metal-dependent hydrolases"/>
    <property type="match status" value="1"/>
</dbReference>
<dbReference type="KEGG" id="msto:MSTO_58420"/>
<dbReference type="Gene3D" id="2.30.40.10">
    <property type="entry name" value="Urease, subunit C, domain 1"/>
    <property type="match status" value="1"/>
</dbReference>
<dbReference type="InterPro" id="IPR050378">
    <property type="entry name" value="Metallo-dep_Hydrolases_sf"/>
</dbReference>
<dbReference type="EMBL" id="AP022587">
    <property type="protein sequence ID" value="BBY25637.1"/>
    <property type="molecule type" value="Genomic_DNA"/>
</dbReference>